<dbReference type="GO" id="GO:0016020">
    <property type="term" value="C:membrane"/>
    <property type="evidence" value="ECO:0007669"/>
    <property type="project" value="TreeGrafter"/>
</dbReference>
<gene>
    <name evidence="3" type="ORF">BINO364_LOCUS12038</name>
</gene>
<accession>A0A8J9YG80</accession>
<name>A0A8J9YG80_9NEOP</name>
<dbReference type="PRINTS" id="PR00180">
    <property type="entry name" value="CRETINALDHBP"/>
</dbReference>
<proteinExistence type="predicted"/>
<dbReference type="Gene3D" id="1.20.5.1200">
    <property type="entry name" value="Alpha-tocopherol transfer"/>
    <property type="match status" value="1"/>
</dbReference>
<evidence type="ECO:0000313" key="3">
    <source>
        <dbReference type="EMBL" id="CAH0726596.1"/>
    </source>
</evidence>
<organism evidence="3 4">
    <name type="scientific">Brenthis ino</name>
    <name type="common">lesser marbled fritillary</name>
    <dbReference type="NCBI Taxonomy" id="405034"/>
    <lineage>
        <taxon>Eukaryota</taxon>
        <taxon>Metazoa</taxon>
        <taxon>Ecdysozoa</taxon>
        <taxon>Arthropoda</taxon>
        <taxon>Hexapoda</taxon>
        <taxon>Insecta</taxon>
        <taxon>Pterygota</taxon>
        <taxon>Neoptera</taxon>
        <taxon>Endopterygota</taxon>
        <taxon>Lepidoptera</taxon>
        <taxon>Glossata</taxon>
        <taxon>Ditrysia</taxon>
        <taxon>Papilionoidea</taxon>
        <taxon>Nymphalidae</taxon>
        <taxon>Heliconiinae</taxon>
        <taxon>Argynnini</taxon>
        <taxon>Brenthis</taxon>
    </lineage>
</organism>
<reference evidence="3" key="1">
    <citation type="submission" date="2021-12" db="EMBL/GenBank/DDBJ databases">
        <authorList>
            <person name="Martin H S."/>
        </authorList>
    </citation>
    <scope>NUCLEOTIDE SEQUENCE</scope>
</reference>
<dbReference type="AlphaFoldDB" id="A0A8J9YG80"/>
<sequence length="307" mass="35494">MTIRPLSPELAEKARIELNEDPKRVASDLQYIKEWLSKQPYIRARTDDQWLVSFLRGCKYSLERTKEKLDLFYSLRTLAPELFNIKHNNPIFEDFLNVGAYIVLPKTAMPDSPRIAIIRPGTFSTEKLSMSDFFSVTTVIQTILLNEDDTVVVAGIQWIVDLKDVTIGHLLQMTPRLMKRMTVHSQDAAPFRMKGVHFLNAPAAFEKILGTLKSFLNEKNKNRIFVCRNSEELYKKIPKEILPQEYGGDSVSLKEITDYWITKVKQYSSWLEEDERYGTDESKRPGQPRTAESLFGVEGSFRQLDFD</sequence>
<keyword evidence="4" id="KW-1185">Reference proteome</keyword>
<feature type="region of interest" description="Disordered" evidence="1">
    <location>
        <begin position="275"/>
        <end position="296"/>
    </location>
</feature>
<evidence type="ECO:0000313" key="4">
    <source>
        <dbReference type="Proteomes" id="UP000838878"/>
    </source>
</evidence>
<dbReference type="Gene3D" id="1.10.8.20">
    <property type="entry name" value="N-terminal domain of phosphatidylinositol transfer protein sec14p"/>
    <property type="match status" value="1"/>
</dbReference>
<dbReference type="PROSITE" id="PS50191">
    <property type="entry name" value="CRAL_TRIO"/>
    <property type="match status" value="1"/>
</dbReference>
<dbReference type="CDD" id="cd00170">
    <property type="entry name" value="SEC14"/>
    <property type="match status" value="1"/>
</dbReference>
<dbReference type="InterPro" id="IPR001251">
    <property type="entry name" value="CRAL-TRIO_dom"/>
</dbReference>
<protein>
    <recommendedName>
        <fullName evidence="2">CRAL-TRIO domain-containing protein</fullName>
    </recommendedName>
</protein>
<dbReference type="OrthoDB" id="6682367at2759"/>
<dbReference type="Pfam" id="PF00650">
    <property type="entry name" value="CRAL_TRIO"/>
    <property type="match status" value="1"/>
</dbReference>
<dbReference type="EMBL" id="OV170226">
    <property type="protein sequence ID" value="CAH0726596.1"/>
    <property type="molecule type" value="Genomic_DNA"/>
</dbReference>
<dbReference type="SUPFAM" id="SSF46938">
    <property type="entry name" value="CRAL/TRIO N-terminal domain"/>
    <property type="match status" value="1"/>
</dbReference>
<evidence type="ECO:0000256" key="1">
    <source>
        <dbReference type="SAM" id="MobiDB-lite"/>
    </source>
</evidence>
<feature type="domain" description="CRAL-TRIO" evidence="2">
    <location>
        <begin position="79"/>
        <end position="254"/>
    </location>
</feature>
<dbReference type="SMART" id="SM00516">
    <property type="entry name" value="SEC14"/>
    <property type="match status" value="1"/>
</dbReference>
<dbReference type="PANTHER" id="PTHR10174:SF216">
    <property type="entry name" value="CRAL-TRIO DOMAIN-CONTAINING PROTEIN-RELATED"/>
    <property type="match status" value="1"/>
</dbReference>
<dbReference type="Gene3D" id="3.40.525.10">
    <property type="entry name" value="CRAL-TRIO lipid binding domain"/>
    <property type="match status" value="1"/>
</dbReference>
<evidence type="ECO:0000259" key="2">
    <source>
        <dbReference type="PROSITE" id="PS50191"/>
    </source>
</evidence>
<dbReference type="GO" id="GO:1902936">
    <property type="term" value="F:phosphatidylinositol bisphosphate binding"/>
    <property type="evidence" value="ECO:0007669"/>
    <property type="project" value="TreeGrafter"/>
</dbReference>
<dbReference type="SUPFAM" id="SSF52087">
    <property type="entry name" value="CRAL/TRIO domain"/>
    <property type="match status" value="1"/>
</dbReference>
<dbReference type="InterPro" id="IPR036865">
    <property type="entry name" value="CRAL-TRIO_dom_sf"/>
</dbReference>
<feature type="non-terminal residue" evidence="3">
    <location>
        <position position="307"/>
    </location>
</feature>
<dbReference type="InterPro" id="IPR036273">
    <property type="entry name" value="CRAL/TRIO_N_dom_sf"/>
</dbReference>
<dbReference type="Proteomes" id="UP000838878">
    <property type="component" value="Chromosome 6"/>
</dbReference>
<dbReference type="PANTHER" id="PTHR10174">
    <property type="entry name" value="ALPHA-TOCOPHEROL TRANSFER PROTEIN-RELATED"/>
    <property type="match status" value="1"/>
</dbReference>